<gene>
    <name evidence="6" type="ORF">GCM10017771_96800</name>
</gene>
<keyword evidence="3 6" id="KW-0808">Transferase</keyword>
<dbReference type="EMBL" id="BNAT01000095">
    <property type="protein sequence ID" value="GHE72993.1"/>
    <property type="molecule type" value="Genomic_DNA"/>
</dbReference>
<evidence type="ECO:0000313" key="6">
    <source>
        <dbReference type="EMBL" id="GHE72993.1"/>
    </source>
</evidence>
<name>A0A919DQX7_9ACTN</name>
<dbReference type="Pfam" id="PF21036">
    <property type="entry name" value="EryCIII-like_N"/>
    <property type="match status" value="1"/>
</dbReference>
<sequence>MLAGWRTVGRALDPPDVPGSTDVMKGLTEAMRVLFTTWAWPSHLYALVPLASAFRAAGHEVLMASQPALKPEIDRTGLPAAVVGENVDAVGMVRGYVLPSAAGESAGGPQAPREGKGPRALRMFEAHAESMTDGLVELARDWRADAVVYEPTALAGPLAAAAVGIPAIRVLYGTDLMLRARGLLPGLLAPILERHGLTDFDPLGAVTVDPCPDTFQVVTDYPRLPVRHVPYNGVGSPPGPLGPPAPGVRRVLVTWGHTMARLSPELFLAGEVAAALRGADTEVVLAVTAAQRGLLDPALLSGPGAVRVVEDAPLHALVPEADLVVAHGGAGTVLTSLRAGVPLLLVPQLPDHTGHAGRVFAAGAGEVLSRDEATPERLREEAGRLLDPEAGAAVRETARRLRAEMLDRPSPADIVGELRTKVISCAA</sequence>
<evidence type="ECO:0000256" key="3">
    <source>
        <dbReference type="ARBA" id="ARBA00022679"/>
    </source>
</evidence>
<reference evidence="6" key="1">
    <citation type="journal article" date="2014" name="Int. J. Syst. Evol. Microbiol.">
        <title>Complete genome sequence of Corynebacterium casei LMG S-19264T (=DSM 44701T), isolated from a smear-ripened cheese.</title>
        <authorList>
            <consortium name="US DOE Joint Genome Institute (JGI-PGF)"/>
            <person name="Walter F."/>
            <person name="Albersmeier A."/>
            <person name="Kalinowski J."/>
            <person name="Ruckert C."/>
        </authorList>
    </citation>
    <scope>NUCLEOTIDE SEQUENCE</scope>
    <source>
        <strain evidence="6">CGMCC 4.7403</strain>
    </source>
</reference>
<comment type="similarity">
    <text evidence="1">Belongs to the glycosyltransferase 28 family.</text>
</comment>
<dbReference type="Gene3D" id="3.40.50.2000">
    <property type="entry name" value="Glycogen Phosphorylase B"/>
    <property type="match status" value="2"/>
</dbReference>
<proteinExistence type="inferred from homology"/>
<dbReference type="PANTHER" id="PTHR48050">
    <property type="entry name" value="STEROL 3-BETA-GLUCOSYLTRANSFERASE"/>
    <property type="match status" value="1"/>
</dbReference>
<keyword evidence="2" id="KW-0328">Glycosyltransferase</keyword>
<dbReference type="PANTHER" id="PTHR48050:SF13">
    <property type="entry name" value="STEROL 3-BETA-GLUCOSYLTRANSFERASE UGT80A2"/>
    <property type="match status" value="1"/>
</dbReference>
<dbReference type="InterPro" id="IPR002213">
    <property type="entry name" value="UDP_glucos_trans"/>
</dbReference>
<dbReference type="SUPFAM" id="SSF53756">
    <property type="entry name" value="UDP-Glycosyltransferase/glycogen phosphorylase"/>
    <property type="match status" value="1"/>
</dbReference>
<accession>A0A919DQX7</accession>
<dbReference type="GO" id="GO:0008194">
    <property type="term" value="F:UDP-glycosyltransferase activity"/>
    <property type="evidence" value="ECO:0007669"/>
    <property type="project" value="InterPro"/>
</dbReference>
<evidence type="ECO:0000313" key="7">
    <source>
        <dbReference type="Proteomes" id="UP000603227"/>
    </source>
</evidence>
<feature type="domain" description="Erythromycin biosynthesis protein CIII-like N-terminal" evidence="5">
    <location>
        <begin position="53"/>
        <end position="256"/>
    </location>
</feature>
<dbReference type="InterPro" id="IPR010610">
    <property type="entry name" value="EryCIII-like_C"/>
</dbReference>
<evidence type="ECO:0000256" key="1">
    <source>
        <dbReference type="ARBA" id="ARBA00006962"/>
    </source>
</evidence>
<dbReference type="InterPro" id="IPR050426">
    <property type="entry name" value="Glycosyltransferase_28"/>
</dbReference>
<dbReference type="Proteomes" id="UP000603227">
    <property type="component" value="Unassembled WGS sequence"/>
</dbReference>
<evidence type="ECO:0000256" key="2">
    <source>
        <dbReference type="ARBA" id="ARBA00022676"/>
    </source>
</evidence>
<dbReference type="CDD" id="cd03784">
    <property type="entry name" value="GT1_Gtf-like"/>
    <property type="match status" value="1"/>
</dbReference>
<comment type="caution">
    <text evidence="6">The sequence shown here is derived from an EMBL/GenBank/DDBJ whole genome shotgun (WGS) entry which is preliminary data.</text>
</comment>
<dbReference type="AlphaFoldDB" id="A0A919DQX7"/>
<keyword evidence="7" id="KW-1185">Reference proteome</keyword>
<organism evidence="6 7">
    <name type="scientific">Streptomyces capitiformicae</name>
    <dbReference type="NCBI Taxonomy" id="2014920"/>
    <lineage>
        <taxon>Bacteria</taxon>
        <taxon>Bacillati</taxon>
        <taxon>Actinomycetota</taxon>
        <taxon>Actinomycetes</taxon>
        <taxon>Kitasatosporales</taxon>
        <taxon>Streptomycetaceae</taxon>
        <taxon>Streptomyces</taxon>
    </lineage>
</organism>
<reference evidence="6" key="2">
    <citation type="submission" date="2020-09" db="EMBL/GenBank/DDBJ databases">
        <authorList>
            <person name="Sun Q."/>
            <person name="Zhou Y."/>
        </authorList>
    </citation>
    <scope>NUCLEOTIDE SEQUENCE</scope>
    <source>
        <strain evidence="6">CGMCC 4.7403</strain>
    </source>
</reference>
<evidence type="ECO:0000259" key="4">
    <source>
        <dbReference type="Pfam" id="PF06722"/>
    </source>
</evidence>
<dbReference type="Pfam" id="PF06722">
    <property type="entry name" value="EryCIII-like_C"/>
    <property type="match status" value="1"/>
</dbReference>
<dbReference type="InterPro" id="IPR048284">
    <property type="entry name" value="EryCIII-like_N"/>
</dbReference>
<dbReference type="GO" id="GO:0017000">
    <property type="term" value="P:antibiotic biosynthetic process"/>
    <property type="evidence" value="ECO:0007669"/>
    <property type="project" value="UniProtKB-ARBA"/>
</dbReference>
<evidence type="ECO:0000259" key="5">
    <source>
        <dbReference type="Pfam" id="PF21036"/>
    </source>
</evidence>
<protein>
    <submittedName>
        <fullName evidence="6">Glycosyl transferase</fullName>
    </submittedName>
</protein>
<feature type="domain" description="Erythromycin biosynthesis protein CIII-like C-terminal" evidence="4">
    <location>
        <begin position="274"/>
        <end position="418"/>
    </location>
</feature>
<dbReference type="GO" id="GO:0016758">
    <property type="term" value="F:hexosyltransferase activity"/>
    <property type="evidence" value="ECO:0007669"/>
    <property type="project" value="UniProtKB-ARBA"/>
</dbReference>